<dbReference type="InterPro" id="IPR052374">
    <property type="entry name" value="SERAC1"/>
</dbReference>
<feature type="region of interest" description="Disordered" evidence="7">
    <location>
        <begin position="23"/>
        <end position="49"/>
    </location>
</feature>
<dbReference type="AlphaFoldDB" id="A0AAE8MZ10"/>
<evidence type="ECO:0000256" key="6">
    <source>
        <dbReference type="ARBA" id="ARBA00023136"/>
    </source>
</evidence>
<evidence type="ECO:0000256" key="5">
    <source>
        <dbReference type="ARBA" id="ARBA00023128"/>
    </source>
</evidence>
<dbReference type="Proteomes" id="UP001187682">
    <property type="component" value="Unassembled WGS sequence"/>
</dbReference>
<evidence type="ECO:0000313" key="9">
    <source>
        <dbReference type="Proteomes" id="UP001187682"/>
    </source>
</evidence>
<dbReference type="GO" id="GO:0005783">
    <property type="term" value="C:endoplasmic reticulum"/>
    <property type="evidence" value="ECO:0007669"/>
    <property type="project" value="UniProtKB-SubCell"/>
</dbReference>
<dbReference type="GO" id="GO:0016020">
    <property type="term" value="C:membrane"/>
    <property type="evidence" value="ECO:0007669"/>
    <property type="project" value="UniProtKB-SubCell"/>
</dbReference>
<dbReference type="PANTHER" id="PTHR48182:SF2">
    <property type="entry name" value="PROTEIN SERAC1"/>
    <property type="match status" value="1"/>
</dbReference>
<dbReference type="GO" id="GO:0005739">
    <property type="term" value="C:mitochondrion"/>
    <property type="evidence" value="ECO:0007669"/>
    <property type="project" value="UniProtKB-SubCell"/>
</dbReference>
<dbReference type="Gene3D" id="3.40.50.1820">
    <property type="entry name" value="alpha/beta hydrolase"/>
    <property type="match status" value="1"/>
</dbReference>
<accession>A0AAE8MZ10</accession>
<keyword evidence="6" id="KW-0472">Membrane</keyword>
<comment type="subcellular location">
    <subcellularLocation>
        <location evidence="2">Endoplasmic reticulum</location>
    </subcellularLocation>
    <subcellularLocation>
        <location evidence="3">Membrane</location>
    </subcellularLocation>
    <subcellularLocation>
        <location evidence="1">Mitochondrion</location>
    </subcellularLocation>
</comment>
<comment type="caution">
    <text evidence="8">The sequence shown here is derived from an EMBL/GenBank/DDBJ whole genome shotgun (WGS) entry which is preliminary data.</text>
</comment>
<proteinExistence type="predicted"/>
<evidence type="ECO:0008006" key="10">
    <source>
        <dbReference type="Google" id="ProtNLM"/>
    </source>
</evidence>
<reference evidence="8" key="1">
    <citation type="submission" date="2018-03" db="EMBL/GenBank/DDBJ databases">
        <authorList>
            <person name="Guldener U."/>
        </authorList>
    </citation>
    <scope>NUCLEOTIDE SEQUENCE</scope>
</reference>
<dbReference type="SUPFAM" id="SSF53474">
    <property type="entry name" value="alpha/beta-Hydrolases"/>
    <property type="match status" value="1"/>
</dbReference>
<evidence type="ECO:0000256" key="3">
    <source>
        <dbReference type="ARBA" id="ARBA00004370"/>
    </source>
</evidence>
<evidence type="ECO:0000256" key="7">
    <source>
        <dbReference type="SAM" id="MobiDB-lite"/>
    </source>
</evidence>
<evidence type="ECO:0000313" key="8">
    <source>
        <dbReference type="EMBL" id="SPO03230.1"/>
    </source>
</evidence>
<evidence type="ECO:0000256" key="4">
    <source>
        <dbReference type="ARBA" id="ARBA00022824"/>
    </source>
</evidence>
<keyword evidence="4" id="KW-0256">Endoplasmic reticulum</keyword>
<keyword evidence="5" id="KW-0496">Mitochondrion</keyword>
<dbReference type="EMBL" id="ONZQ02000008">
    <property type="protein sequence ID" value="SPO03230.1"/>
    <property type="molecule type" value="Genomic_DNA"/>
</dbReference>
<name>A0AAE8MZ10_9PEZI</name>
<evidence type="ECO:0000256" key="1">
    <source>
        <dbReference type="ARBA" id="ARBA00004173"/>
    </source>
</evidence>
<gene>
    <name evidence="8" type="ORF">DNG_05912</name>
</gene>
<sequence>MDSIFDMLRPRKRLRTAVVKEEQWTRDNITPPNPELNPDACLSPSEIPPDPALGISRRAATPSPVLAAAWEPLSSAQKPDSIDSSGSPFPDGVKVLHDCPNAVVDICFVHGLTGDRENTWTAEGQAASWPGILLPQKLSGARILTYGYDAYVARHKRAPGVNRLVDHATNLLHDLVADRACCNTSRPLILVAHSLGGLVCKKAILLSRDNPEPHLRNVFDSTKGIIFMGTPHKGSWLANWAKMPASAISFIKSTNKSLLEVLETSNEVLETLQVDFLGMIRQQREGGRLFEITCFFEELPMPIVGTVVSKESATLEGFSSMTIHGNHREMVRFASTEDNGFKRVLGELNRWKSQLSKET</sequence>
<organism evidence="8 9">
    <name type="scientific">Cephalotrichum gorgonifer</name>
    <dbReference type="NCBI Taxonomy" id="2041049"/>
    <lineage>
        <taxon>Eukaryota</taxon>
        <taxon>Fungi</taxon>
        <taxon>Dikarya</taxon>
        <taxon>Ascomycota</taxon>
        <taxon>Pezizomycotina</taxon>
        <taxon>Sordariomycetes</taxon>
        <taxon>Hypocreomycetidae</taxon>
        <taxon>Microascales</taxon>
        <taxon>Microascaceae</taxon>
        <taxon>Cephalotrichum</taxon>
    </lineage>
</organism>
<dbReference type="PANTHER" id="PTHR48182">
    <property type="entry name" value="PROTEIN SERAC1"/>
    <property type="match status" value="1"/>
</dbReference>
<evidence type="ECO:0000256" key="2">
    <source>
        <dbReference type="ARBA" id="ARBA00004240"/>
    </source>
</evidence>
<keyword evidence="9" id="KW-1185">Reference proteome</keyword>
<protein>
    <recommendedName>
        <fullName evidence="10">DUF676 domain-containing protein</fullName>
    </recommendedName>
</protein>
<dbReference type="InterPro" id="IPR029058">
    <property type="entry name" value="AB_hydrolase_fold"/>
</dbReference>